<keyword evidence="1" id="KW-0474">Menaquinone biosynthesis</keyword>
<dbReference type="CDD" id="cd17766">
    <property type="entry name" value="futalosine_nucleosidase_MqnB"/>
    <property type="match status" value="1"/>
</dbReference>
<comment type="similarity">
    <text evidence="1">Belongs to the PNP/UDP phosphorylase family. Futalosine hydrolase subfamily.</text>
</comment>
<accession>A0A8A4TYM9</accession>
<dbReference type="NCBIfam" id="TIGR03664">
    <property type="entry name" value="fut_nucase"/>
    <property type="match status" value="1"/>
</dbReference>
<keyword evidence="5" id="KW-1185">Reference proteome</keyword>
<organism evidence="4 5">
    <name type="scientific">Sulfidibacter corallicola</name>
    <dbReference type="NCBI Taxonomy" id="2818388"/>
    <lineage>
        <taxon>Bacteria</taxon>
        <taxon>Pseudomonadati</taxon>
        <taxon>Acidobacteriota</taxon>
        <taxon>Holophagae</taxon>
        <taxon>Acanthopleuribacterales</taxon>
        <taxon>Acanthopleuribacteraceae</taxon>
        <taxon>Sulfidibacter</taxon>
    </lineage>
</organism>
<dbReference type="AlphaFoldDB" id="A0A8A4TYM9"/>
<evidence type="ECO:0000313" key="5">
    <source>
        <dbReference type="Proteomes" id="UP000663929"/>
    </source>
</evidence>
<dbReference type="HAMAP" id="MF_00991">
    <property type="entry name" value="MqnB"/>
    <property type="match status" value="1"/>
</dbReference>
<dbReference type="KEGG" id="scor:J3U87_18095"/>
<evidence type="ECO:0000313" key="4">
    <source>
        <dbReference type="EMBL" id="QTD54361.1"/>
    </source>
</evidence>
<dbReference type="RefSeq" id="WP_237384455.1">
    <property type="nucleotide sequence ID" value="NZ_CP071793.1"/>
</dbReference>
<dbReference type="GO" id="GO:0005829">
    <property type="term" value="C:cytosol"/>
    <property type="evidence" value="ECO:0007669"/>
    <property type="project" value="TreeGrafter"/>
</dbReference>
<comment type="catalytic activity">
    <reaction evidence="1">
        <text>futalosine + H2O = dehypoxanthine futalosine + hypoxanthine</text>
        <dbReference type="Rhea" id="RHEA:25904"/>
        <dbReference type="ChEBI" id="CHEBI:15377"/>
        <dbReference type="ChEBI" id="CHEBI:17368"/>
        <dbReference type="ChEBI" id="CHEBI:58863"/>
        <dbReference type="ChEBI" id="CHEBI:58864"/>
        <dbReference type="EC" id="3.2.2.26"/>
    </reaction>
</comment>
<keyword evidence="4" id="KW-0326">Glycosidase</keyword>
<evidence type="ECO:0000256" key="2">
    <source>
        <dbReference type="NCBIfam" id="TIGR03664"/>
    </source>
</evidence>
<comment type="function">
    <text evidence="1">Catalyzes the hydrolysis of futalosine (FL) to dehypoxanthine futalosine (DHFL) and hypoxanthine, a step in the biosynthesis of menaquinone (MK, vitamin K2).</text>
</comment>
<dbReference type="EMBL" id="CP071793">
    <property type="protein sequence ID" value="QTD54361.1"/>
    <property type="molecule type" value="Genomic_DNA"/>
</dbReference>
<dbReference type="PANTHER" id="PTHR46832">
    <property type="entry name" value="5'-METHYLTHIOADENOSINE/S-ADENOSYLHOMOCYSTEINE NUCLEOSIDASE"/>
    <property type="match status" value="1"/>
</dbReference>
<evidence type="ECO:0000256" key="1">
    <source>
        <dbReference type="HAMAP-Rule" id="MF_00991"/>
    </source>
</evidence>
<dbReference type="InterPro" id="IPR035994">
    <property type="entry name" value="Nucleoside_phosphorylase_sf"/>
</dbReference>
<name>A0A8A4TYM9_SULCO</name>
<evidence type="ECO:0000259" key="3">
    <source>
        <dbReference type="Pfam" id="PF01048"/>
    </source>
</evidence>
<sequence>MKTLILVPTELELRYLNPRYDLSQRLVGPWSVSQDADLDWALCGIGPAAASVTTSHLIRHLRPDRVVLAGIAGTFAQADLALGDIYAVTRETLADTGYADADRFYNLDAMNLPMLPREDRQFGCDFELADLPGDLPTTQAITVAAVTNSTHRADALWRTFGAGLENMEGAAVALACALDWVPFSELRAVSNRVGPRDPRSWQVREPLERLGTWIHENLVP</sequence>
<proteinExistence type="inferred from homology"/>
<dbReference type="GO" id="GO:0009234">
    <property type="term" value="P:menaquinone biosynthetic process"/>
    <property type="evidence" value="ECO:0007669"/>
    <property type="project" value="UniProtKB-UniRule"/>
</dbReference>
<comment type="pathway">
    <text evidence="1">Quinol/quinone metabolism; menaquinone biosynthesis.</text>
</comment>
<dbReference type="UniPathway" id="UPA00079"/>
<gene>
    <name evidence="1 4" type="primary">mqnB</name>
    <name evidence="4" type="ORF">J3U87_18095</name>
</gene>
<dbReference type="Proteomes" id="UP000663929">
    <property type="component" value="Chromosome"/>
</dbReference>
<dbReference type="GO" id="GO:0008782">
    <property type="term" value="F:adenosylhomocysteine nucleosidase activity"/>
    <property type="evidence" value="ECO:0007669"/>
    <property type="project" value="TreeGrafter"/>
</dbReference>
<dbReference type="PANTHER" id="PTHR46832:SF2">
    <property type="entry name" value="FUTALOSINE HYDROLASE"/>
    <property type="match status" value="1"/>
</dbReference>
<dbReference type="GO" id="GO:0019284">
    <property type="term" value="P:L-methionine salvage from S-adenosylmethionine"/>
    <property type="evidence" value="ECO:0007669"/>
    <property type="project" value="TreeGrafter"/>
</dbReference>
<protein>
    <recommendedName>
        <fullName evidence="1 2">Futalosine hydrolase</fullName>
        <shortName evidence="1">FL hydrolase</shortName>
        <ecNumber evidence="1 2">3.2.2.26</ecNumber>
    </recommendedName>
    <alternativeName>
        <fullName evidence="1">Futalosine nucleosidase</fullName>
    </alternativeName>
    <alternativeName>
        <fullName evidence="1">Menaquinone biosynthetic enzyme MqnB</fullName>
    </alternativeName>
</protein>
<dbReference type="InterPro" id="IPR000845">
    <property type="entry name" value="Nucleoside_phosphorylase_d"/>
</dbReference>
<dbReference type="GO" id="GO:0009116">
    <property type="term" value="P:nucleoside metabolic process"/>
    <property type="evidence" value="ECO:0007669"/>
    <property type="project" value="InterPro"/>
</dbReference>
<feature type="domain" description="Nucleoside phosphorylase" evidence="3">
    <location>
        <begin position="41"/>
        <end position="208"/>
    </location>
</feature>
<dbReference type="SUPFAM" id="SSF53167">
    <property type="entry name" value="Purine and uridine phosphorylases"/>
    <property type="match status" value="1"/>
</dbReference>
<dbReference type="Pfam" id="PF01048">
    <property type="entry name" value="PNP_UDP_1"/>
    <property type="match status" value="1"/>
</dbReference>
<dbReference type="GO" id="GO:0008930">
    <property type="term" value="F:methylthioadenosine nucleosidase activity"/>
    <property type="evidence" value="ECO:0007669"/>
    <property type="project" value="TreeGrafter"/>
</dbReference>
<dbReference type="EC" id="3.2.2.26" evidence="1 2"/>
<dbReference type="Gene3D" id="3.40.50.1580">
    <property type="entry name" value="Nucleoside phosphorylase domain"/>
    <property type="match status" value="1"/>
</dbReference>
<dbReference type="InterPro" id="IPR019963">
    <property type="entry name" value="FL_hydrolase_MqnB"/>
</dbReference>
<reference evidence="4" key="1">
    <citation type="submission" date="2021-03" db="EMBL/GenBank/DDBJ databases">
        <title>Acanthopleuribacteraceae sp. M133.</title>
        <authorList>
            <person name="Wang G."/>
        </authorList>
    </citation>
    <scope>NUCLEOTIDE SEQUENCE</scope>
    <source>
        <strain evidence="4">M133</strain>
    </source>
</reference>
<keyword evidence="1 4" id="KW-0378">Hydrolase</keyword>